<keyword evidence="2" id="KW-0456">Lyase</keyword>
<dbReference type="EMBL" id="CP011546">
    <property type="protein sequence ID" value="AKK10126.1"/>
    <property type="molecule type" value="Genomic_DNA"/>
</dbReference>
<accession>A0A0G3H9W0</accession>
<dbReference type="PATRIC" id="fig|1072256.5.peg.94"/>
<dbReference type="Pfam" id="PF00266">
    <property type="entry name" value="Aminotran_5"/>
    <property type="match status" value="1"/>
</dbReference>
<dbReference type="OrthoDB" id="7592443at2"/>
<evidence type="ECO:0000259" key="1">
    <source>
        <dbReference type="Pfam" id="PF00266"/>
    </source>
</evidence>
<dbReference type="Gene3D" id="3.40.640.10">
    <property type="entry name" value="Type I PLP-dependent aspartate aminotransferase-like (Major domain)"/>
    <property type="match status" value="1"/>
</dbReference>
<dbReference type="Proteomes" id="UP000035548">
    <property type="component" value="Chromosome"/>
</dbReference>
<dbReference type="KEGG" id="cut:CUTER_00485"/>
<dbReference type="AlphaFoldDB" id="A0A0G3H9W0"/>
<organism evidence="2 3">
    <name type="scientific">Corynebacterium uterequi</name>
    <dbReference type="NCBI Taxonomy" id="1072256"/>
    <lineage>
        <taxon>Bacteria</taxon>
        <taxon>Bacillati</taxon>
        <taxon>Actinomycetota</taxon>
        <taxon>Actinomycetes</taxon>
        <taxon>Mycobacteriales</taxon>
        <taxon>Corynebacteriaceae</taxon>
        <taxon>Corynebacterium</taxon>
    </lineage>
</organism>
<sequence>MSRYDVFSVRGLYPSLSDGWTYLNAHSVPQIPERVASGVALAFRRSTTIVEPIGQRPTTKGDGVIRDAKAAVADLVGVDPDCVVLGPSLPVLHLYLAQSMRRMWRHNSSVVLSRIDAPELVTPFASATSDVRWARPDLGTGELPEWQFSDLVDGSTRLVSAGVAHPELGTVVDVANVVERVRERSRAWVLVDASHLAPYYFIDIEKWGADIVGLDLAAMGGPQIAALAFRDSMMFRRLESVTPLDTVTAGTADVLHSTVSAGLAGGVVPLVDHYASFVDTPGTRRERLEVSMGEMSAYLRSLGQYLYTLLETLPTVHVLGMTGEAAAGANRHRLPRLSFAMPRVPAETIQRRLVDNQIITTLTTRSELLIDMGIDEVDGAVTVGLGPFNRATDLEHLVRVVASLA</sequence>
<dbReference type="SUPFAM" id="SSF53383">
    <property type="entry name" value="PLP-dependent transferases"/>
    <property type="match status" value="1"/>
</dbReference>
<name>A0A0G3H9W0_9CORY</name>
<evidence type="ECO:0000313" key="2">
    <source>
        <dbReference type="EMBL" id="AKK10126.1"/>
    </source>
</evidence>
<dbReference type="GO" id="GO:0016829">
    <property type="term" value="F:lyase activity"/>
    <property type="evidence" value="ECO:0007669"/>
    <property type="project" value="UniProtKB-KW"/>
</dbReference>
<proteinExistence type="predicted"/>
<dbReference type="InterPro" id="IPR015421">
    <property type="entry name" value="PyrdxlP-dep_Trfase_major"/>
</dbReference>
<feature type="domain" description="Aminotransferase class V" evidence="1">
    <location>
        <begin position="63"/>
        <end position="213"/>
    </location>
</feature>
<dbReference type="PANTHER" id="PTHR43586:SF21">
    <property type="entry name" value="PYRIDOXAL PHOSPHATE (PLP)-DEPENDENT ASPARTATE AMINOTRANSFERASE SUPERFAMILY"/>
    <property type="match status" value="1"/>
</dbReference>
<dbReference type="RefSeq" id="WP_047258776.1">
    <property type="nucleotide sequence ID" value="NZ_CP011546.1"/>
</dbReference>
<dbReference type="InterPro" id="IPR000192">
    <property type="entry name" value="Aminotrans_V_dom"/>
</dbReference>
<dbReference type="InterPro" id="IPR015422">
    <property type="entry name" value="PyrdxlP-dep_Trfase_small"/>
</dbReference>
<reference evidence="2 3" key="1">
    <citation type="journal article" date="2015" name="Genome Announc.">
        <title>Virulence Factor Genes Detected in the Complete Genome Sequence of Corynebacterium uterequi DSM 45634, Isolated from the Uterus of a Maiden Mare.</title>
        <authorList>
            <person name="Ruckert C."/>
            <person name="Kriete M."/>
            <person name="Jaenicke S."/>
            <person name="Winkler A."/>
            <person name="Tauch A."/>
        </authorList>
    </citation>
    <scope>NUCLEOTIDE SEQUENCE [LARGE SCALE GENOMIC DNA]</scope>
    <source>
        <strain evidence="2 3">DSM 45634</strain>
    </source>
</reference>
<gene>
    <name evidence="2" type="ORF">CUTER_00485</name>
</gene>
<keyword evidence="3" id="KW-1185">Reference proteome</keyword>
<dbReference type="InterPro" id="IPR015424">
    <property type="entry name" value="PyrdxlP-dep_Trfase"/>
</dbReference>
<dbReference type="Gene3D" id="3.90.1150.10">
    <property type="entry name" value="Aspartate Aminotransferase, domain 1"/>
    <property type="match status" value="1"/>
</dbReference>
<evidence type="ECO:0000313" key="3">
    <source>
        <dbReference type="Proteomes" id="UP000035548"/>
    </source>
</evidence>
<protein>
    <submittedName>
        <fullName evidence="2">Selenocysteine lyase</fullName>
    </submittedName>
</protein>
<reference evidence="3" key="2">
    <citation type="submission" date="2015-05" db="EMBL/GenBank/DDBJ databases">
        <title>Complete genome sequence of Corynebacterium uterequi DSM 45634, isolated from the uterus of a maiden mare.</title>
        <authorList>
            <person name="Ruckert C."/>
            <person name="Albersmeier A."/>
            <person name="Winkler A."/>
            <person name="Tauch A."/>
        </authorList>
    </citation>
    <scope>NUCLEOTIDE SEQUENCE [LARGE SCALE GENOMIC DNA]</scope>
    <source>
        <strain evidence="3">DSM 45634</strain>
    </source>
</reference>
<dbReference type="STRING" id="1072256.CUTER_00485"/>
<dbReference type="PANTHER" id="PTHR43586">
    <property type="entry name" value="CYSTEINE DESULFURASE"/>
    <property type="match status" value="1"/>
</dbReference>